<dbReference type="InterPro" id="IPR003593">
    <property type="entry name" value="AAA+_ATPase"/>
</dbReference>
<dbReference type="InterPro" id="IPR003960">
    <property type="entry name" value="ATPase_AAA_CS"/>
</dbReference>
<feature type="compositionally biased region" description="Basic and acidic residues" evidence="5">
    <location>
        <begin position="171"/>
        <end position="188"/>
    </location>
</feature>
<dbReference type="GeneID" id="17318219"/>
<dbReference type="STRING" id="2769.R7QRT0"/>
<dbReference type="SMART" id="SM00382">
    <property type="entry name" value="AAA"/>
    <property type="match status" value="1"/>
</dbReference>
<reference evidence="8" key="1">
    <citation type="journal article" date="2013" name="Proc. Natl. Acad. Sci. U.S.A.">
        <title>Genome structure and metabolic features in the red seaweed Chondrus crispus shed light on evolution of the Archaeplastida.</title>
        <authorList>
            <person name="Collen J."/>
            <person name="Porcel B."/>
            <person name="Carre W."/>
            <person name="Ball S.G."/>
            <person name="Chaparro C."/>
            <person name="Tonon T."/>
            <person name="Barbeyron T."/>
            <person name="Michel G."/>
            <person name="Noel B."/>
            <person name="Valentin K."/>
            <person name="Elias M."/>
            <person name="Artiguenave F."/>
            <person name="Arun A."/>
            <person name="Aury J.M."/>
            <person name="Barbosa-Neto J.F."/>
            <person name="Bothwell J.H."/>
            <person name="Bouget F.Y."/>
            <person name="Brillet L."/>
            <person name="Cabello-Hurtado F."/>
            <person name="Capella-Gutierrez S."/>
            <person name="Charrier B."/>
            <person name="Cladiere L."/>
            <person name="Cock J.M."/>
            <person name="Coelho S.M."/>
            <person name="Colleoni C."/>
            <person name="Czjzek M."/>
            <person name="Da Silva C."/>
            <person name="Delage L."/>
            <person name="Denoeud F."/>
            <person name="Deschamps P."/>
            <person name="Dittami S.M."/>
            <person name="Gabaldon T."/>
            <person name="Gachon C.M."/>
            <person name="Groisillier A."/>
            <person name="Herve C."/>
            <person name="Jabbari K."/>
            <person name="Katinka M."/>
            <person name="Kloareg B."/>
            <person name="Kowalczyk N."/>
            <person name="Labadie K."/>
            <person name="Leblanc C."/>
            <person name="Lopez P.J."/>
            <person name="McLachlan D.H."/>
            <person name="Meslet-Cladiere L."/>
            <person name="Moustafa A."/>
            <person name="Nehr Z."/>
            <person name="Nyvall Collen P."/>
            <person name="Panaud O."/>
            <person name="Partensky F."/>
            <person name="Poulain J."/>
            <person name="Rensing S.A."/>
            <person name="Rousvoal S."/>
            <person name="Samson G."/>
            <person name="Symeonidi A."/>
            <person name="Weissenbach J."/>
            <person name="Zambounis A."/>
            <person name="Wincker P."/>
            <person name="Boyen C."/>
        </authorList>
    </citation>
    <scope>NUCLEOTIDE SEQUENCE [LARGE SCALE GENOMIC DNA]</scope>
    <source>
        <strain evidence="8">cv. Stackhouse</strain>
    </source>
</reference>
<evidence type="ECO:0000256" key="5">
    <source>
        <dbReference type="SAM" id="MobiDB-lite"/>
    </source>
</evidence>
<gene>
    <name evidence="7" type="ORF">CHC_T00007066001</name>
</gene>
<keyword evidence="8" id="KW-1185">Reference proteome</keyword>
<proteinExistence type="inferred from homology"/>
<evidence type="ECO:0000313" key="7">
    <source>
        <dbReference type="EMBL" id="CDF40211.1"/>
    </source>
</evidence>
<evidence type="ECO:0000259" key="6">
    <source>
        <dbReference type="SMART" id="SM00382"/>
    </source>
</evidence>
<dbReference type="InterPro" id="IPR027417">
    <property type="entry name" value="P-loop_NTPase"/>
</dbReference>
<dbReference type="Gene3D" id="3.40.50.300">
    <property type="entry name" value="P-loop containing nucleotide triphosphate hydrolases"/>
    <property type="match status" value="1"/>
</dbReference>
<dbReference type="RefSeq" id="XP_005710505.1">
    <property type="nucleotide sequence ID" value="XM_005710448.1"/>
</dbReference>
<dbReference type="OrthoDB" id="4498at2759"/>
<keyword evidence="2 4" id="KW-0547">Nucleotide-binding</keyword>
<dbReference type="Pfam" id="PF25426">
    <property type="entry name" value="AAA_lid_BCS1"/>
    <property type="match status" value="1"/>
</dbReference>
<feature type="domain" description="AAA+ ATPase" evidence="6">
    <location>
        <begin position="321"/>
        <end position="449"/>
    </location>
</feature>
<protein>
    <recommendedName>
        <fullName evidence="6">AAA+ ATPase domain-containing protein</fullName>
    </recommendedName>
</protein>
<keyword evidence="3 4" id="KW-0067">ATP-binding</keyword>
<evidence type="ECO:0000256" key="4">
    <source>
        <dbReference type="RuleBase" id="RU003651"/>
    </source>
</evidence>
<dbReference type="KEGG" id="ccp:CHC_T00007066001"/>
<dbReference type="PANTHER" id="PTHR23070">
    <property type="entry name" value="BCS1 AAA-TYPE ATPASE"/>
    <property type="match status" value="1"/>
</dbReference>
<feature type="region of interest" description="Disordered" evidence="5">
    <location>
        <begin position="167"/>
        <end position="196"/>
    </location>
</feature>
<dbReference type="Proteomes" id="UP000012073">
    <property type="component" value="Unassembled WGS sequence"/>
</dbReference>
<dbReference type="GO" id="GO:0016887">
    <property type="term" value="F:ATP hydrolysis activity"/>
    <property type="evidence" value="ECO:0007669"/>
    <property type="project" value="InterPro"/>
</dbReference>
<evidence type="ECO:0000313" key="8">
    <source>
        <dbReference type="Proteomes" id="UP000012073"/>
    </source>
</evidence>
<sequence length="533" mass="59484">MVEKQRPGLAEEWSPPQGTTTHVPHHALVRIAAEHQVPVESLTTLTVQSSVRLLYSAVLEYAALSDLQDPKTSFPLSVAHVKSLRSNDDFDSETLTSFRMAMITMEQKKLKGGKGLLDKKLAQPKFRLGLGETVIVWPPPPHLTADYLCKQNSDAKRRMGELDALATKTEGSSESKVPEVPEEGRENGDVAGTDDNSTGLHMHIVHYSVGEPQEVNGTLSTLRELLIVGLDGSKKLRNFATEISQWSVDKDIYDGNDHKFSLYRYQFRHGSGKWSLEGVKRSRTPASVILPAMRMNNILEDVKHFLKVETRKWYVEHGMPHRRSFLFFGPPGTGKTSTIRVIASQFQLNCCFLSMTNPKFSNQDLAQALTVIPANALLVLEDVDALFNKDRTSAEAPNLSFSSFLNALDGLISADGVITVMTTNHIAKLDSALIRGGRVDRRFHFPSPDEEQIQQLFMSFYPEAGQEVAQKFVRAVFSRLGDKEARSIATLQQLFIDQRENSAEECARSVASFFERFYPKGDTSLRGADHIYG</sequence>
<dbReference type="Pfam" id="PF00004">
    <property type="entry name" value="AAA"/>
    <property type="match status" value="1"/>
</dbReference>
<comment type="similarity">
    <text evidence="1">Belongs to the AAA ATPase family. BCS1 subfamily.</text>
</comment>
<dbReference type="InterPro" id="IPR057495">
    <property type="entry name" value="AAA_lid_BCS1"/>
</dbReference>
<dbReference type="SUPFAM" id="SSF52540">
    <property type="entry name" value="P-loop containing nucleoside triphosphate hydrolases"/>
    <property type="match status" value="1"/>
</dbReference>
<dbReference type="Gramene" id="CDF40211">
    <property type="protein sequence ID" value="CDF40211"/>
    <property type="gene ID" value="CHC_T00007066001"/>
</dbReference>
<dbReference type="InterPro" id="IPR003959">
    <property type="entry name" value="ATPase_AAA_core"/>
</dbReference>
<dbReference type="GO" id="GO:0005524">
    <property type="term" value="F:ATP binding"/>
    <property type="evidence" value="ECO:0007669"/>
    <property type="project" value="UniProtKB-KW"/>
</dbReference>
<name>R7QRT0_CHOCR</name>
<evidence type="ECO:0000256" key="3">
    <source>
        <dbReference type="ARBA" id="ARBA00022840"/>
    </source>
</evidence>
<dbReference type="EMBL" id="HG002141">
    <property type="protein sequence ID" value="CDF40211.1"/>
    <property type="molecule type" value="Genomic_DNA"/>
</dbReference>
<dbReference type="PROSITE" id="PS00674">
    <property type="entry name" value="AAA"/>
    <property type="match status" value="1"/>
</dbReference>
<evidence type="ECO:0000256" key="2">
    <source>
        <dbReference type="ARBA" id="ARBA00022741"/>
    </source>
</evidence>
<dbReference type="PhylomeDB" id="R7QRT0"/>
<organism evidence="7 8">
    <name type="scientific">Chondrus crispus</name>
    <name type="common">Carrageen Irish moss</name>
    <name type="synonym">Polymorpha crispa</name>
    <dbReference type="NCBI Taxonomy" id="2769"/>
    <lineage>
        <taxon>Eukaryota</taxon>
        <taxon>Rhodophyta</taxon>
        <taxon>Florideophyceae</taxon>
        <taxon>Rhodymeniophycidae</taxon>
        <taxon>Gigartinales</taxon>
        <taxon>Gigartinaceae</taxon>
        <taxon>Chondrus</taxon>
    </lineage>
</organism>
<evidence type="ECO:0000256" key="1">
    <source>
        <dbReference type="ARBA" id="ARBA00007448"/>
    </source>
</evidence>
<feature type="region of interest" description="Disordered" evidence="5">
    <location>
        <begin position="1"/>
        <end position="22"/>
    </location>
</feature>
<accession>R7QRT0</accession>
<dbReference type="InterPro" id="IPR050747">
    <property type="entry name" value="Mitochondrial_chaperone_BCS1"/>
</dbReference>
<dbReference type="AlphaFoldDB" id="R7QRT0"/>